<dbReference type="Proteomes" id="UP001515780">
    <property type="component" value="Unassembled WGS sequence"/>
</dbReference>
<dbReference type="PANTHER" id="PTHR23150:SF19">
    <property type="entry name" value="FORMYLGLYCINE-GENERATING ENZYME"/>
    <property type="match status" value="1"/>
</dbReference>
<feature type="domain" description="Sulfatase-modifying factor enzyme-like" evidence="1">
    <location>
        <begin position="43"/>
        <end position="281"/>
    </location>
</feature>
<reference evidence="2 3" key="1">
    <citation type="journal article" date="2019" name="bioRxiv">
        <title>Bacteria contribute to plant secondary compound degradation in a generalist herbivore system.</title>
        <authorList>
            <person name="Francoeur C.B."/>
            <person name="Khadempour L."/>
            <person name="Moreira-Soto R.D."/>
            <person name="Gotting K."/>
            <person name="Book A.J."/>
            <person name="Pinto-Tomas A.A."/>
            <person name="Keefover-Ring K."/>
            <person name="Currie C.R."/>
        </authorList>
    </citation>
    <scope>NUCLEOTIDE SEQUENCE [LARGE SCALE GENOMIC DNA]</scope>
    <source>
        <strain evidence="2">Al-1710</strain>
    </source>
</reference>
<accession>A0ABX0RMI1</accession>
<dbReference type="PROSITE" id="PS51257">
    <property type="entry name" value="PROKAR_LIPOPROTEIN"/>
    <property type="match status" value="1"/>
</dbReference>
<keyword evidence="3" id="KW-1185">Reference proteome</keyword>
<evidence type="ECO:0000313" key="2">
    <source>
        <dbReference type="EMBL" id="NIG18268.1"/>
    </source>
</evidence>
<dbReference type="InterPro" id="IPR016187">
    <property type="entry name" value="CTDL_fold"/>
</dbReference>
<evidence type="ECO:0000313" key="3">
    <source>
        <dbReference type="Proteomes" id="UP001515780"/>
    </source>
</evidence>
<sequence length="320" mass="35843">MKRNLAVFLLIVLSGCDEKKVATPALTAEQKTELDVFLSRVRADMVYMPAGTFLMGDFCSEMRNGGAYCTIDKNNKPAHKVELSAFSISKNKITHEEYSFYLKTSGLPPQNFEKPWRNKSLSAMTAMKEGPAIINWYEADNYCSWLREKTGLNYSLPTEAQWEYSARNKGQYISIATDDGSLRYDRKTNAGENFATEEDIDKIASQLGIDFLYVRFAVDKYPPSPAGINGMAENGKEWVIDWYDPDWYKKSPVKDPQGPESGVIKGKDTGQHLKVLRGAIRPSPGRPSGLTFSRSYKIPEPDYPAGITARCVVNESAPLN</sequence>
<organism evidence="2 3">
    <name type="scientific">Candidatus Pantoea communis</name>
    <dbReference type="NCBI Taxonomy" id="2608354"/>
    <lineage>
        <taxon>Bacteria</taxon>
        <taxon>Pseudomonadati</taxon>
        <taxon>Pseudomonadota</taxon>
        <taxon>Gammaproteobacteria</taxon>
        <taxon>Enterobacterales</taxon>
        <taxon>Erwiniaceae</taxon>
        <taxon>Pantoea</taxon>
    </lineage>
</organism>
<dbReference type="EMBL" id="VWXC01000003">
    <property type="protein sequence ID" value="NIG18268.1"/>
    <property type="molecule type" value="Genomic_DNA"/>
</dbReference>
<protein>
    <submittedName>
        <fullName evidence="2">Formylglycine-generating enzyme family protein</fullName>
    </submittedName>
</protein>
<dbReference type="Gene3D" id="3.90.1580.10">
    <property type="entry name" value="paralog of FGE (formylglycine-generating enzyme)"/>
    <property type="match status" value="1"/>
</dbReference>
<dbReference type="SUPFAM" id="SSF56436">
    <property type="entry name" value="C-type lectin-like"/>
    <property type="match status" value="1"/>
</dbReference>
<dbReference type="PANTHER" id="PTHR23150">
    <property type="entry name" value="SULFATASE MODIFYING FACTOR 1, 2"/>
    <property type="match status" value="1"/>
</dbReference>
<dbReference type="InterPro" id="IPR051043">
    <property type="entry name" value="Sulfatase_Mod_Factor_Kinase"/>
</dbReference>
<dbReference type="Pfam" id="PF03781">
    <property type="entry name" value="FGE-sulfatase"/>
    <property type="match status" value="1"/>
</dbReference>
<proteinExistence type="predicted"/>
<dbReference type="InterPro" id="IPR005532">
    <property type="entry name" value="SUMF_dom"/>
</dbReference>
<name>A0ABX0RMI1_9GAMM</name>
<gene>
    <name evidence="2" type="ORF">F3J37_06180</name>
</gene>
<comment type="caution">
    <text evidence="2">The sequence shown here is derived from an EMBL/GenBank/DDBJ whole genome shotgun (WGS) entry which is preliminary data.</text>
</comment>
<dbReference type="InterPro" id="IPR042095">
    <property type="entry name" value="SUMF_sf"/>
</dbReference>
<dbReference type="RefSeq" id="WP_166932435.1">
    <property type="nucleotide sequence ID" value="NZ_VWXC01000003.1"/>
</dbReference>
<evidence type="ECO:0000259" key="1">
    <source>
        <dbReference type="Pfam" id="PF03781"/>
    </source>
</evidence>